<dbReference type="GeneID" id="77675572"/>
<dbReference type="GO" id="GO:0002098">
    <property type="term" value="P:tRNA wobble uridine modification"/>
    <property type="evidence" value="ECO:0007669"/>
    <property type="project" value="InterPro"/>
</dbReference>
<dbReference type="OrthoDB" id="289162at2759"/>
<dbReference type="GO" id="GO:0008023">
    <property type="term" value="C:transcription elongation factor complex"/>
    <property type="evidence" value="ECO:0007669"/>
    <property type="project" value="TreeGrafter"/>
</dbReference>
<evidence type="ECO:0000256" key="3">
    <source>
        <dbReference type="ARBA" id="ARBA00005043"/>
    </source>
</evidence>
<dbReference type="Pfam" id="PF05625">
    <property type="entry name" value="PAXNEB"/>
    <property type="match status" value="1"/>
</dbReference>
<dbReference type="PANTHER" id="PTHR12896:SF1">
    <property type="entry name" value="ELONGATOR COMPLEX PROTEIN 4"/>
    <property type="match status" value="1"/>
</dbReference>
<evidence type="ECO:0000313" key="9">
    <source>
        <dbReference type="EMBL" id="KFG26453.1"/>
    </source>
</evidence>
<reference evidence="9 10" key="1">
    <citation type="journal article" date="2014" name="Genome Announc.">
        <title>Genome Sequence of the Microsporidian Species Nematocida sp1 Strain ERTm6 (ATCC PRA-372).</title>
        <authorList>
            <person name="Bakowski M.A."/>
            <person name="Priest M."/>
            <person name="Young S."/>
            <person name="Cuomo C.A."/>
            <person name="Troemel E.R."/>
        </authorList>
    </citation>
    <scope>NUCLEOTIDE SEQUENCE [LARGE SCALE GENOMIC DNA]</scope>
    <source>
        <strain evidence="9 10">ERTm6</strain>
    </source>
</reference>
<evidence type="ECO:0000256" key="1">
    <source>
        <dbReference type="ARBA" id="ARBA00004123"/>
    </source>
</evidence>
<comment type="subcellular location">
    <subcellularLocation>
        <location evidence="2">Cytoplasm</location>
    </subcellularLocation>
    <subcellularLocation>
        <location evidence="1">Nucleus</location>
    </subcellularLocation>
</comment>
<comment type="caution">
    <text evidence="9">The sequence shown here is derived from an EMBL/GenBank/DDBJ whole genome shotgun (WGS) entry which is preliminary data.</text>
</comment>
<keyword evidence="10" id="KW-1185">Reference proteome</keyword>
<keyword evidence="7" id="KW-0819">tRNA processing</keyword>
<organism evidence="9 10">
    <name type="scientific">Nematocida ausubeli (strain ATCC PRA-371 / ERTm2)</name>
    <name type="common">Nematode killer fungus</name>
    <dbReference type="NCBI Taxonomy" id="1913371"/>
    <lineage>
        <taxon>Eukaryota</taxon>
        <taxon>Fungi</taxon>
        <taxon>Fungi incertae sedis</taxon>
        <taxon>Microsporidia</taxon>
        <taxon>Nematocida</taxon>
    </lineage>
</organism>
<dbReference type="Gene3D" id="3.40.50.300">
    <property type="entry name" value="P-loop containing nucleotide triphosphate hydrolases"/>
    <property type="match status" value="1"/>
</dbReference>
<dbReference type="GO" id="GO:0005737">
    <property type="term" value="C:cytoplasm"/>
    <property type="evidence" value="ECO:0007669"/>
    <property type="project" value="UniProtKB-SubCell"/>
</dbReference>
<dbReference type="InterPro" id="IPR027417">
    <property type="entry name" value="P-loop_NTPase"/>
</dbReference>
<protein>
    <recommendedName>
        <fullName evidence="5">Elongator complex protein 4</fullName>
    </recommendedName>
</protein>
<evidence type="ECO:0000256" key="4">
    <source>
        <dbReference type="ARBA" id="ARBA00007573"/>
    </source>
</evidence>
<proteinExistence type="inferred from homology"/>
<dbReference type="GO" id="GO:0033588">
    <property type="term" value="C:elongator holoenzyme complex"/>
    <property type="evidence" value="ECO:0007669"/>
    <property type="project" value="InterPro"/>
</dbReference>
<evidence type="ECO:0000256" key="7">
    <source>
        <dbReference type="ARBA" id="ARBA00022694"/>
    </source>
</evidence>
<dbReference type="InterPro" id="IPR008728">
    <property type="entry name" value="Elongator_complex_protein_4"/>
</dbReference>
<dbReference type="RefSeq" id="XP_052905008.1">
    <property type="nucleotide sequence ID" value="XM_053048248.1"/>
</dbReference>
<evidence type="ECO:0000256" key="2">
    <source>
        <dbReference type="ARBA" id="ARBA00004496"/>
    </source>
</evidence>
<comment type="similarity">
    <text evidence="4">Belongs to the ELP4 family.</text>
</comment>
<dbReference type="PANTHER" id="PTHR12896">
    <property type="entry name" value="PAX6 NEIGHBOR PROTEIN PAXNEB"/>
    <property type="match status" value="1"/>
</dbReference>
<evidence type="ECO:0000313" key="10">
    <source>
        <dbReference type="Proteomes" id="UP000054524"/>
    </source>
</evidence>
<accession>A0A086J2T5</accession>
<evidence type="ECO:0000256" key="5">
    <source>
        <dbReference type="ARBA" id="ARBA00020265"/>
    </source>
</evidence>
<dbReference type="HOGENOM" id="CLU_934126_0_0_1"/>
<comment type="pathway">
    <text evidence="3">tRNA modification; 5-methoxycarbonylmethyl-2-thiouridine-tRNA biosynthesis.</text>
</comment>
<gene>
    <name evidence="9" type="ORF">NESG_00599</name>
</gene>
<keyword evidence="8" id="KW-0539">Nucleus</keyword>
<evidence type="ECO:0000256" key="6">
    <source>
        <dbReference type="ARBA" id="ARBA00022490"/>
    </source>
</evidence>
<dbReference type="EMBL" id="AKIJ01000002">
    <property type="protein sequence ID" value="KFG26453.1"/>
    <property type="molecule type" value="Genomic_DNA"/>
</dbReference>
<dbReference type="Proteomes" id="UP000054524">
    <property type="component" value="Unassembled WGS sequence"/>
</dbReference>
<sequence length="250" mass="28372">MFIRKINRESERKSTGIAELDVLLGGGIRNGHILLLIQQENVRYHIGIHRIFISNGLQENDKVIHLSMDNPILSIPSADAAPSKSTACSPKERIAWRYSTVSKISNTSAITSHTLYNMRVQHPKHNEVTNIQEIKDLQINDKNTRLSISSFMSPLWDMTEDDANNFFLSLRQKVRSTNSVCIISVPVYLLQDIMYGYFDYIVELSEPVEGLKYDGVLQCIKTETHDRHKYGVVCSSTGIRIEKIVLPPEA</sequence>
<dbReference type="UniPathway" id="UPA00988"/>
<keyword evidence="6" id="KW-0963">Cytoplasm</keyword>
<name>A0A086J2T5_NEMA1</name>
<dbReference type="AlphaFoldDB" id="A0A086J2T5"/>
<evidence type="ECO:0000256" key="8">
    <source>
        <dbReference type="ARBA" id="ARBA00023242"/>
    </source>
</evidence>